<feature type="domain" description="DUF6371" evidence="1">
    <location>
        <begin position="95"/>
        <end position="171"/>
    </location>
</feature>
<keyword evidence="4" id="KW-1185">Reference proteome</keyword>
<dbReference type="InterPro" id="IPR047731">
    <property type="entry name" value="Zinc_ribbon_put"/>
</dbReference>
<dbReference type="InterPro" id="IPR045951">
    <property type="entry name" value="DUF6371"/>
</dbReference>
<organism evidence="3 4">
    <name type="scientific">Cylicocyclus nassatus</name>
    <name type="common">Nematode worm</name>
    <dbReference type="NCBI Taxonomy" id="53992"/>
    <lineage>
        <taxon>Eukaryota</taxon>
        <taxon>Metazoa</taxon>
        <taxon>Ecdysozoa</taxon>
        <taxon>Nematoda</taxon>
        <taxon>Chromadorea</taxon>
        <taxon>Rhabditida</taxon>
        <taxon>Rhabditina</taxon>
        <taxon>Rhabditomorpha</taxon>
        <taxon>Strongyloidea</taxon>
        <taxon>Strongylidae</taxon>
        <taxon>Cylicocyclus</taxon>
    </lineage>
</organism>
<evidence type="ECO:0000259" key="2">
    <source>
        <dbReference type="Pfam" id="PF21957"/>
    </source>
</evidence>
<feature type="non-terminal residue" evidence="3">
    <location>
        <position position="189"/>
    </location>
</feature>
<feature type="domain" description="Zinc beta-ribbon finger putative" evidence="2">
    <location>
        <begin position="2"/>
        <end position="62"/>
    </location>
</feature>
<dbReference type="AlphaFoldDB" id="A0AA36DSJ8"/>
<dbReference type="Pfam" id="PF21957">
    <property type="entry name" value="Zn_ribbon_16"/>
    <property type="match status" value="1"/>
</dbReference>
<name>A0AA36DSJ8_CYLNA</name>
<accession>A0AA36DSJ8</accession>
<gene>
    <name evidence="3" type="ORF">CYNAS_LOCUS4183</name>
</gene>
<proteinExistence type="predicted"/>
<dbReference type="Pfam" id="PF19898">
    <property type="entry name" value="DUF6371"/>
    <property type="match status" value="1"/>
</dbReference>
<dbReference type="NCBIfam" id="NF040506">
    <property type="entry name" value="PG0870_Nterm"/>
    <property type="match status" value="1"/>
</dbReference>
<dbReference type="Proteomes" id="UP001176961">
    <property type="component" value="Unassembled WGS sequence"/>
</dbReference>
<dbReference type="EMBL" id="CATQJL010000011">
    <property type="protein sequence ID" value="CAJ0592200.1"/>
    <property type="molecule type" value="Genomic_DNA"/>
</dbReference>
<protein>
    <submittedName>
        <fullName evidence="3">Uncharacterized protein</fullName>
    </submittedName>
</protein>
<comment type="caution">
    <text evidence="3">The sequence shown here is derived from an EMBL/GenBank/DDBJ whole genome shotgun (WGS) entry which is preliminary data.</text>
</comment>
<evidence type="ECO:0000313" key="3">
    <source>
        <dbReference type="EMBL" id="CAJ0592200.1"/>
    </source>
</evidence>
<sequence>MLQPYRGPSTRHRCPKCGDLHSFTYYIDTRKYQDSGEVAIYSEDCGRCDNENTCGYIKYPQGTEQAVTIGHIERKPPVFYTREDVKMFAASRNGNNLVKFLLERAGFDADRLRKILVDYCIGSTSNRGIVFWQIDHRYNIHRGKIMWYREDGHREKYPDGHGMIQSMWKLLDRDREVEPEIVLCVDTTA</sequence>
<reference evidence="3" key="1">
    <citation type="submission" date="2023-07" db="EMBL/GenBank/DDBJ databases">
        <authorList>
            <consortium name="CYATHOMIX"/>
        </authorList>
    </citation>
    <scope>NUCLEOTIDE SEQUENCE</scope>
    <source>
        <strain evidence="3">N/A</strain>
    </source>
</reference>
<evidence type="ECO:0000259" key="1">
    <source>
        <dbReference type="Pfam" id="PF19898"/>
    </source>
</evidence>
<evidence type="ECO:0000313" key="4">
    <source>
        <dbReference type="Proteomes" id="UP001176961"/>
    </source>
</evidence>